<comment type="catalytic activity">
    <reaction evidence="1">
        <text>inosine + phosphate = alpha-D-ribose 1-phosphate + hypoxanthine</text>
        <dbReference type="Rhea" id="RHEA:27646"/>
        <dbReference type="ChEBI" id="CHEBI:17368"/>
        <dbReference type="ChEBI" id="CHEBI:17596"/>
        <dbReference type="ChEBI" id="CHEBI:43474"/>
        <dbReference type="ChEBI" id="CHEBI:57720"/>
        <dbReference type="EC" id="2.4.2.1"/>
    </reaction>
    <physiologicalReaction direction="left-to-right" evidence="1">
        <dbReference type="Rhea" id="RHEA:27647"/>
    </physiologicalReaction>
</comment>
<dbReference type="Pfam" id="PF02578">
    <property type="entry name" value="Cu-oxidase_4"/>
    <property type="match status" value="1"/>
</dbReference>
<evidence type="ECO:0000256" key="11">
    <source>
        <dbReference type="SAM" id="MobiDB-lite"/>
    </source>
</evidence>
<dbReference type="PANTHER" id="PTHR30616:SF2">
    <property type="entry name" value="PURINE NUCLEOSIDE PHOSPHORYLASE LACC1"/>
    <property type="match status" value="1"/>
</dbReference>
<dbReference type="GO" id="GO:0017061">
    <property type="term" value="F:S-methyl-5-thioadenosine phosphorylase activity"/>
    <property type="evidence" value="ECO:0007669"/>
    <property type="project" value="UniProtKB-EC"/>
</dbReference>
<evidence type="ECO:0000256" key="4">
    <source>
        <dbReference type="ARBA" id="ARBA00022723"/>
    </source>
</evidence>
<name>A0A7X2IKG6_9BURK</name>
<reference evidence="12 13" key="1">
    <citation type="submission" date="2019-11" db="EMBL/GenBank/DDBJ databases">
        <title>Novel species isolated from a subtropical stream in China.</title>
        <authorList>
            <person name="Lu H."/>
        </authorList>
    </citation>
    <scope>NUCLEOTIDE SEQUENCE [LARGE SCALE GENOMIC DNA]</scope>
    <source>
        <strain evidence="12 13">FT92W</strain>
    </source>
</reference>
<dbReference type="SUPFAM" id="SSF64438">
    <property type="entry name" value="CNF1/YfiH-like putative cysteine hydrolases"/>
    <property type="match status" value="1"/>
</dbReference>
<gene>
    <name evidence="12" type="primary">pgeF</name>
    <name evidence="12" type="ORF">GJ700_07165</name>
</gene>
<dbReference type="CDD" id="cd16833">
    <property type="entry name" value="YfiH"/>
    <property type="match status" value="1"/>
</dbReference>
<evidence type="ECO:0000256" key="8">
    <source>
        <dbReference type="ARBA" id="ARBA00048968"/>
    </source>
</evidence>
<evidence type="ECO:0000313" key="12">
    <source>
        <dbReference type="EMBL" id="MRV71501.1"/>
    </source>
</evidence>
<comment type="catalytic activity">
    <reaction evidence="7">
        <text>adenosine + H2O + H(+) = inosine + NH4(+)</text>
        <dbReference type="Rhea" id="RHEA:24408"/>
        <dbReference type="ChEBI" id="CHEBI:15377"/>
        <dbReference type="ChEBI" id="CHEBI:15378"/>
        <dbReference type="ChEBI" id="CHEBI:16335"/>
        <dbReference type="ChEBI" id="CHEBI:17596"/>
        <dbReference type="ChEBI" id="CHEBI:28938"/>
        <dbReference type="EC" id="3.5.4.4"/>
    </reaction>
    <physiologicalReaction direction="left-to-right" evidence="7">
        <dbReference type="Rhea" id="RHEA:24409"/>
    </physiologicalReaction>
</comment>
<organism evidence="12 13">
    <name type="scientific">Pseudoduganella rivuli</name>
    <dbReference type="NCBI Taxonomy" id="2666085"/>
    <lineage>
        <taxon>Bacteria</taxon>
        <taxon>Pseudomonadati</taxon>
        <taxon>Pseudomonadota</taxon>
        <taxon>Betaproteobacteria</taxon>
        <taxon>Burkholderiales</taxon>
        <taxon>Oxalobacteraceae</taxon>
        <taxon>Telluria group</taxon>
        <taxon>Pseudoduganella</taxon>
    </lineage>
</organism>
<dbReference type="EMBL" id="WKJJ01000004">
    <property type="protein sequence ID" value="MRV71501.1"/>
    <property type="molecule type" value="Genomic_DNA"/>
</dbReference>
<comment type="catalytic activity">
    <reaction evidence="8">
        <text>adenosine + phosphate = alpha-D-ribose 1-phosphate + adenine</text>
        <dbReference type="Rhea" id="RHEA:27642"/>
        <dbReference type="ChEBI" id="CHEBI:16335"/>
        <dbReference type="ChEBI" id="CHEBI:16708"/>
        <dbReference type="ChEBI" id="CHEBI:43474"/>
        <dbReference type="ChEBI" id="CHEBI:57720"/>
        <dbReference type="EC" id="2.4.2.1"/>
    </reaction>
    <physiologicalReaction direction="left-to-right" evidence="8">
        <dbReference type="Rhea" id="RHEA:27643"/>
    </physiologicalReaction>
</comment>
<feature type="compositionally biased region" description="Polar residues" evidence="11">
    <location>
        <begin position="1"/>
        <end position="12"/>
    </location>
</feature>
<accession>A0A7X2IKG6</accession>
<comment type="caution">
    <text evidence="12">The sequence shown here is derived from an EMBL/GenBank/DDBJ whole genome shotgun (WGS) entry which is preliminary data.</text>
</comment>
<dbReference type="PANTHER" id="PTHR30616">
    <property type="entry name" value="UNCHARACTERIZED PROTEIN YFIH"/>
    <property type="match status" value="1"/>
</dbReference>
<dbReference type="Proteomes" id="UP000446768">
    <property type="component" value="Unassembled WGS sequence"/>
</dbReference>
<keyword evidence="5" id="KW-0378">Hydrolase</keyword>
<protein>
    <recommendedName>
        <fullName evidence="10">Purine nucleoside phosphorylase</fullName>
    </recommendedName>
</protein>
<evidence type="ECO:0000256" key="6">
    <source>
        <dbReference type="ARBA" id="ARBA00022833"/>
    </source>
</evidence>
<comment type="similarity">
    <text evidence="2 10">Belongs to the purine nucleoside phosphorylase YfiH/LACC1 family.</text>
</comment>
<keyword evidence="6" id="KW-0862">Zinc</keyword>
<evidence type="ECO:0000256" key="7">
    <source>
        <dbReference type="ARBA" id="ARBA00047989"/>
    </source>
</evidence>
<keyword evidence="3" id="KW-0808">Transferase</keyword>
<feature type="region of interest" description="Disordered" evidence="11">
    <location>
        <begin position="1"/>
        <end position="25"/>
    </location>
</feature>
<evidence type="ECO:0000256" key="10">
    <source>
        <dbReference type="RuleBase" id="RU361274"/>
    </source>
</evidence>
<keyword evidence="13" id="KW-1185">Reference proteome</keyword>
<evidence type="ECO:0000256" key="3">
    <source>
        <dbReference type="ARBA" id="ARBA00022679"/>
    </source>
</evidence>
<keyword evidence="4" id="KW-0479">Metal-binding</keyword>
<comment type="catalytic activity">
    <reaction evidence="9">
        <text>S-methyl-5'-thioadenosine + phosphate = 5-(methylsulfanyl)-alpha-D-ribose 1-phosphate + adenine</text>
        <dbReference type="Rhea" id="RHEA:11852"/>
        <dbReference type="ChEBI" id="CHEBI:16708"/>
        <dbReference type="ChEBI" id="CHEBI:17509"/>
        <dbReference type="ChEBI" id="CHEBI:43474"/>
        <dbReference type="ChEBI" id="CHEBI:58533"/>
        <dbReference type="EC" id="2.4.2.28"/>
    </reaction>
    <physiologicalReaction direction="left-to-right" evidence="9">
        <dbReference type="Rhea" id="RHEA:11853"/>
    </physiologicalReaction>
</comment>
<evidence type="ECO:0000256" key="9">
    <source>
        <dbReference type="ARBA" id="ARBA00049893"/>
    </source>
</evidence>
<evidence type="ECO:0000256" key="2">
    <source>
        <dbReference type="ARBA" id="ARBA00007353"/>
    </source>
</evidence>
<dbReference type="InterPro" id="IPR038371">
    <property type="entry name" value="Cu_polyphenol_OxRdtase_sf"/>
</dbReference>
<dbReference type="InterPro" id="IPR011324">
    <property type="entry name" value="Cytotoxic_necrot_fac-like_cat"/>
</dbReference>
<dbReference type="NCBIfam" id="TIGR00726">
    <property type="entry name" value="peptidoglycan editing factor PgeF"/>
    <property type="match status" value="1"/>
</dbReference>
<sequence length="278" mass="28929">MTTSTKLKSSACNGLEAPGWAPPDWPELPATVGALMTMRRGGVSPAPYDDGQGGGGLNLGTHVGDAPHRVAANRAALTAVLPEEPVWMSQVHGVAVANADKLRPGDVPEADAAVARRPGAVCTVMTADCLPVLFCDSAGTIVGAAHAGWRGLAGGVLEQTVQTMRGDGAEEILAWLGVAIGPAKFEVGEEVLQAFVARAADAAMEQVIRSAFRAIDGKPGKYLADIYKLARCLLNAIGVTRIAGGEYCTVSNSGRFYSYRRDGATGRQASLIWIKKSS</sequence>
<evidence type="ECO:0000256" key="5">
    <source>
        <dbReference type="ARBA" id="ARBA00022801"/>
    </source>
</evidence>
<dbReference type="GO" id="GO:0016787">
    <property type="term" value="F:hydrolase activity"/>
    <property type="evidence" value="ECO:0007669"/>
    <property type="project" value="UniProtKB-KW"/>
</dbReference>
<evidence type="ECO:0000313" key="13">
    <source>
        <dbReference type="Proteomes" id="UP000446768"/>
    </source>
</evidence>
<dbReference type="InterPro" id="IPR003730">
    <property type="entry name" value="Cu_polyphenol_OxRdtase"/>
</dbReference>
<dbReference type="AlphaFoldDB" id="A0A7X2IKG6"/>
<dbReference type="Gene3D" id="3.60.140.10">
    <property type="entry name" value="CNF1/YfiH-like putative cysteine hydrolases"/>
    <property type="match status" value="1"/>
</dbReference>
<proteinExistence type="inferred from homology"/>
<dbReference type="GO" id="GO:0005507">
    <property type="term" value="F:copper ion binding"/>
    <property type="evidence" value="ECO:0007669"/>
    <property type="project" value="TreeGrafter"/>
</dbReference>
<evidence type="ECO:0000256" key="1">
    <source>
        <dbReference type="ARBA" id="ARBA00000553"/>
    </source>
</evidence>